<evidence type="ECO:0000313" key="9">
    <source>
        <dbReference type="Proteomes" id="UP000030403"/>
    </source>
</evidence>
<dbReference type="RefSeq" id="WP_027447472.1">
    <property type="nucleotide sequence ID" value="NZ_AVPF01000071.1"/>
</dbReference>
<accession>A0A0A5FVT2</accession>
<feature type="transmembrane region" description="Helical" evidence="7">
    <location>
        <begin position="7"/>
        <end position="29"/>
    </location>
</feature>
<dbReference type="PANTHER" id="PTHR43663:SF1">
    <property type="entry name" value="CHROMATE TRANSPORTER"/>
    <property type="match status" value="1"/>
</dbReference>
<dbReference type="GO" id="GO:0015109">
    <property type="term" value="F:chromate transmembrane transporter activity"/>
    <property type="evidence" value="ECO:0007669"/>
    <property type="project" value="InterPro"/>
</dbReference>
<evidence type="ECO:0000256" key="5">
    <source>
        <dbReference type="ARBA" id="ARBA00022989"/>
    </source>
</evidence>
<sequence length="180" mass="19307">MGMVWELFVTFFKIGCVAFGGGYAMIPLIELEVAQHGWLTPGQFTDSIAIASSSPGPIATNCAIFIGYKTAGPLGAIVAGVGSILPSLLLILMLAGFFHKLKDHRVIQAAFYGIRPVITGLIFYAGVRIAMKNDFIGGDGYIDEISILLMLSSLGLFLFSRLHPVFIISLSGFLGILIYT</sequence>
<dbReference type="Pfam" id="PF02417">
    <property type="entry name" value="Chromate_transp"/>
    <property type="match status" value="1"/>
</dbReference>
<feature type="transmembrane region" description="Helical" evidence="7">
    <location>
        <begin position="109"/>
        <end position="127"/>
    </location>
</feature>
<protein>
    <submittedName>
        <fullName evidence="8">Chromate transporter</fullName>
    </submittedName>
</protein>
<evidence type="ECO:0000256" key="4">
    <source>
        <dbReference type="ARBA" id="ARBA00022692"/>
    </source>
</evidence>
<evidence type="ECO:0000256" key="1">
    <source>
        <dbReference type="ARBA" id="ARBA00004651"/>
    </source>
</evidence>
<dbReference type="InterPro" id="IPR003370">
    <property type="entry name" value="Chromate_transpt"/>
</dbReference>
<evidence type="ECO:0000313" key="8">
    <source>
        <dbReference type="EMBL" id="KGX83994.1"/>
    </source>
</evidence>
<dbReference type="AlphaFoldDB" id="A0A0A5FVT2"/>
<keyword evidence="3" id="KW-1003">Cell membrane</keyword>
<keyword evidence="4 7" id="KW-0812">Transmembrane</keyword>
<name>A0A0A5FVT2_9BACI</name>
<dbReference type="InterPro" id="IPR052518">
    <property type="entry name" value="CHR_Transporter"/>
</dbReference>
<feature type="transmembrane region" description="Helical" evidence="7">
    <location>
        <begin position="74"/>
        <end position="97"/>
    </location>
</feature>
<proteinExistence type="inferred from homology"/>
<dbReference type="eggNOG" id="COG2059">
    <property type="taxonomic scope" value="Bacteria"/>
</dbReference>
<dbReference type="GO" id="GO:0005886">
    <property type="term" value="C:plasma membrane"/>
    <property type="evidence" value="ECO:0007669"/>
    <property type="project" value="UniProtKB-SubCell"/>
</dbReference>
<keyword evidence="5 7" id="KW-1133">Transmembrane helix</keyword>
<keyword evidence="6 7" id="KW-0472">Membrane</keyword>
<comment type="subcellular location">
    <subcellularLocation>
        <location evidence="1">Cell membrane</location>
        <topology evidence="1">Multi-pass membrane protein</topology>
    </subcellularLocation>
</comment>
<dbReference type="PANTHER" id="PTHR43663">
    <property type="entry name" value="CHROMATE TRANSPORT PROTEIN-RELATED"/>
    <property type="match status" value="1"/>
</dbReference>
<evidence type="ECO:0000256" key="6">
    <source>
        <dbReference type="ARBA" id="ARBA00023136"/>
    </source>
</evidence>
<organism evidence="8 9">
    <name type="scientific">Pontibacillus marinus BH030004 = DSM 16465</name>
    <dbReference type="NCBI Taxonomy" id="1385511"/>
    <lineage>
        <taxon>Bacteria</taxon>
        <taxon>Bacillati</taxon>
        <taxon>Bacillota</taxon>
        <taxon>Bacilli</taxon>
        <taxon>Bacillales</taxon>
        <taxon>Bacillaceae</taxon>
        <taxon>Pontibacillus</taxon>
    </lineage>
</organism>
<dbReference type="STRING" id="1385511.GCA_000425225_03981"/>
<evidence type="ECO:0000256" key="7">
    <source>
        <dbReference type="SAM" id="Phobius"/>
    </source>
</evidence>
<reference evidence="8 9" key="1">
    <citation type="submission" date="2013-08" db="EMBL/GenBank/DDBJ databases">
        <authorList>
            <person name="Huang J."/>
            <person name="Wang G."/>
        </authorList>
    </citation>
    <scope>NUCLEOTIDE SEQUENCE [LARGE SCALE GENOMIC DNA]</scope>
    <source>
        <strain evidence="8 9">BH030004</strain>
    </source>
</reference>
<keyword evidence="9" id="KW-1185">Reference proteome</keyword>
<dbReference type="EMBL" id="AVPF01000071">
    <property type="protein sequence ID" value="KGX83994.1"/>
    <property type="molecule type" value="Genomic_DNA"/>
</dbReference>
<dbReference type="Proteomes" id="UP000030403">
    <property type="component" value="Unassembled WGS sequence"/>
</dbReference>
<evidence type="ECO:0000256" key="3">
    <source>
        <dbReference type="ARBA" id="ARBA00022475"/>
    </source>
</evidence>
<evidence type="ECO:0000256" key="2">
    <source>
        <dbReference type="ARBA" id="ARBA00005262"/>
    </source>
</evidence>
<comment type="similarity">
    <text evidence="2">Belongs to the chromate ion transporter (CHR) (TC 2.A.51) family.</text>
</comment>
<gene>
    <name evidence="8" type="ORF">N783_19610</name>
</gene>
<comment type="caution">
    <text evidence="8">The sequence shown here is derived from an EMBL/GenBank/DDBJ whole genome shotgun (WGS) entry which is preliminary data.</text>
</comment>
<feature type="transmembrane region" description="Helical" evidence="7">
    <location>
        <begin position="147"/>
        <end position="179"/>
    </location>
</feature>